<evidence type="ECO:0000313" key="2">
    <source>
        <dbReference type="Proteomes" id="UP000027936"/>
    </source>
</evidence>
<gene>
    <name evidence="1" type="ORF">M670_03949</name>
</gene>
<comment type="caution">
    <text evidence="1">The sequence shown here is derived from an EMBL/GenBank/DDBJ whole genome shotgun (WGS) entry which is preliminary data.</text>
</comment>
<organism evidence="1 2">
    <name type="scientific">Schinkia azotoformans MEV2011</name>
    <dbReference type="NCBI Taxonomy" id="1348973"/>
    <lineage>
        <taxon>Bacteria</taxon>
        <taxon>Bacillati</taxon>
        <taxon>Bacillota</taxon>
        <taxon>Bacilli</taxon>
        <taxon>Bacillales</taxon>
        <taxon>Bacillaceae</taxon>
        <taxon>Calidifontibacillus/Schinkia group</taxon>
        <taxon>Schinkia</taxon>
    </lineage>
</organism>
<proteinExistence type="predicted"/>
<accession>A0A072NHY4</accession>
<sequence>MLKKGLTFFAVAMLTFVKGEISTQSAIFFYQPKKPCRKKLD</sequence>
<dbReference type="AlphaFoldDB" id="A0A072NHY4"/>
<name>A0A072NHY4_SCHAZ</name>
<dbReference type="PATRIC" id="fig|1348973.3.peg.3835"/>
<dbReference type="RefSeq" id="WP_267880055.1">
    <property type="nucleotide sequence ID" value="NZ_JJRY01000021.1"/>
</dbReference>
<reference evidence="1 2" key="1">
    <citation type="submission" date="2014-04" db="EMBL/GenBank/DDBJ databases">
        <title>Draft genome sequence of Bacillus azotoformans MEV2011, a (co-) denitrifying strain unable to grow in the presence of oxygen.</title>
        <authorList>
            <person name="Nielsen M."/>
            <person name="Schreiber L."/>
            <person name="Finster K."/>
            <person name="Schramm A."/>
        </authorList>
    </citation>
    <scope>NUCLEOTIDE SEQUENCE [LARGE SCALE GENOMIC DNA]</scope>
    <source>
        <strain evidence="1 2">MEV2011</strain>
    </source>
</reference>
<evidence type="ECO:0000313" key="1">
    <source>
        <dbReference type="EMBL" id="KEF36867.1"/>
    </source>
</evidence>
<dbReference type="Proteomes" id="UP000027936">
    <property type="component" value="Unassembled WGS sequence"/>
</dbReference>
<dbReference type="EMBL" id="JJRY01000021">
    <property type="protein sequence ID" value="KEF36867.1"/>
    <property type="molecule type" value="Genomic_DNA"/>
</dbReference>
<protein>
    <submittedName>
        <fullName evidence="1">Uncharacterized protein</fullName>
    </submittedName>
</protein>